<dbReference type="PANTHER" id="PTHR35004:SF7">
    <property type="entry name" value="INTEGRASE PROTEIN"/>
    <property type="match status" value="1"/>
</dbReference>
<organism evidence="1 2">
    <name type="scientific">Muricoccus pecuniae</name>
    <dbReference type="NCBI Taxonomy" id="693023"/>
    <lineage>
        <taxon>Bacteria</taxon>
        <taxon>Pseudomonadati</taxon>
        <taxon>Pseudomonadota</taxon>
        <taxon>Alphaproteobacteria</taxon>
        <taxon>Acetobacterales</taxon>
        <taxon>Roseomonadaceae</taxon>
        <taxon>Muricoccus</taxon>
    </lineage>
</organism>
<reference evidence="1 2" key="1">
    <citation type="submission" date="2020-08" db="EMBL/GenBank/DDBJ databases">
        <title>Genomic Encyclopedia of Type Strains, Phase IV (KMG-IV): sequencing the most valuable type-strain genomes for metagenomic binning, comparative biology and taxonomic classification.</title>
        <authorList>
            <person name="Goeker M."/>
        </authorList>
    </citation>
    <scope>NUCLEOTIDE SEQUENCE [LARGE SCALE GENOMIC DNA]</scope>
    <source>
        <strain evidence="1 2">DSM 25622</strain>
    </source>
</reference>
<comment type="caution">
    <text evidence="1">The sequence shown here is derived from an EMBL/GenBank/DDBJ whole genome shotgun (WGS) entry which is preliminary data.</text>
</comment>
<dbReference type="EMBL" id="JACIJD010000067">
    <property type="protein sequence ID" value="MBB5696618.1"/>
    <property type="molecule type" value="Genomic_DNA"/>
</dbReference>
<sequence>MGWVLMNERELHRVGVLTEIIEARRSVASGAALLGLTARHTRRLVERYRRSGAAGLVHGHRNRPSNRRRPASLRQQALALLREHYPGYGPTLASEALLERHGLRVPRETLRGWMREDGLWLTRAQRRRFHQSRPRREHFGELVQVDGSEHRWFGPEHPACTLLVFVDDATSRLMQLRFVPSEST</sequence>
<dbReference type="RefSeq" id="WP_221300335.1">
    <property type="nucleotide sequence ID" value="NZ_JACIJD010000067.1"/>
</dbReference>
<dbReference type="SUPFAM" id="SSF46689">
    <property type="entry name" value="Homeodomain-like"/>
    <property type="match status" value="1"/>
</dbReference>
<dbReference type="AlphaFoldDB" id="A0A840Y633"/>
<evidence type="ECO:0000313" key="2">
    <source>
        <dbReference type="Proteomes" id="UP000580654"/>
    </source>
</evidence>
<accession>A0A840Y633</accession>
<name>A0A840Y633_9PROT</name>
<dbReference type="InterPro" id="IPR009057">
    <property type="entry name" value="Homeodomain-like_sf"/>
</dbReference>
<evidence type="ECO:0000313" key="1">
    <source>
        <dbReference type="EMBL" id="MBB5696618.1"/>
    </source>
</evidence>
<proteinExistence type="predicted"/>
<dbReference type="Proteomes" id="UP000580654">
    <property type="component" value="Unassembled WGS sequence"/>
</dbReference>
<dbReference type="PANTHER" id="PTHR35004">
    <property type="entry name" value="TRANSPOSASE RV3428C-RELATED"/>
    <property type="match status" value="1"/>
</dbReference>
<keyword evidence="2" id="KW-1185">Reference proteome</keyword>
<gene>
    <name evidence="1" type="ORF">FHS87_004692</name>
</gene>
<protein>
    <recommendedName>
        <fullName evidence="3">Transposase</fullName>
    </recommendedName>
</protein>
<evidence type="ECO:0008006" key="3">
    <source>
        <dbReference type="Google" id="ProtNLM"/>
    </source>
</evidence>